<dbReference type="GO" id="GO:0006310">
    <property type="term" value="P:DNA recombination"/>
    <property type="evidence" value="ECO:0007669"/>
    <property type="project" value="UniProtKB-KW"/>
</dbReference>
<accession>A0A1H0Q123</accession>
<evidence type="ECO:0000313" key="11">
    <source>
        <dbReference type="Proteomes" id="UP000182412"/>
    </source>
</evidence>
<dbReference type="GO" id="GO:0032196">
    <property type="term" value="P:transposition"/>
    <property type="evidence" value="ECO:0007669"/>
    <property type="project" value="UniProtKB-KW"/>
</dbReference>
<evidence type="ECO:0000256" key="4">
    <source>
        <dbReference type="ARBA" id="ARBA00022833"/>
    </source>
</evidence>
<dbReference type="OrthoDB" id="1551477at2"/>
<feature type="domain" description="Transposase putative helix-turn-helix" evidence="9">
    <location>
        <begin position="1"/>
        <end position="46"/>
    </location>
</feature>
<feature type="domain" description="Probable transposase IS891/IS1136/IS1341" evidence="7">
    <location>
        <begin position="227"/>
        <end position="341"/>
    </location>
</feature>
<dbReference type="Pfam" id="PF07282">
    <property type="entry name" value="Cas12f1-like_TNB"/>
    <property type="match status" value="1"/>
</dbReference>
<feature type="domain" description="Cas12f1-like TNB" evidence="8">
    <location>
        <begin position="353"/>
        <end position="420"/>
    </location>
</feature>
<keyword evidence="3" id="KW-0479">Metal-binding</keyword>
<dbReference type="Proteomes" id="UP000182412">
    <property type="component" value="Unassembled WGS sequence"/>
</dbReference>
<dbReference type="InterPro" id="IPR021027">
    <property type="entry name" value="Transposase_put_HTH"/>
</dbReference>
<evidence type="ECO:0000313" key="10">
    <source>
        <dbReference type="EMBL" id="SDP11034.1"/>
    </source>
</evidence>
<keyword evidence="5" id="KW-0238">DNA-binding</keyword>
<reference evidence="10 11" key="1">
    <citation type="submission" date="2016-10" db="EMBL/GenBank/DDBJ databases">
        <authorList>
            <person name="de Groot N.N."/>
        </authorList>
    </citation>
    <scope>NUCLEOTIDE SEQUENCE [LARGE SCALE GENOMIC DNA]</scope>
    <source>
        <strain evidence="10 11">S137</strain>
    </source>
</reference>
<evidence type="ECO:0000259" key="9">
    <source>
        <dbReference type="Pfam" id="PF12323"/>
    </source>
</evidence>
<dbReference type="InterPro" id="IPR010095">
    <property type="entry name" value="Cas12f1-like_TNB"/>
</dbReference>
<keyword evidence="2" id="KW-0815">Transposition</keyword>
<dbReference type="Pfam" id="PF01385">
    <property type="entry name" value="OrfB_IS605"/>
    <property type="match status" value="1"/>
</dbReference>
<dbReference type="RefSeq" id="WP_074571720.1">
    <property type="nucleotide sequence ID" value="NZ_FNJQ01000006.1"/>
</dbReference>
<evidence type="ECO:0000256" key="1">
    <source>
        <dbReference type="ARBA" id="ARBA00008761"/>
    </source>
</evidence>
<keyword evidence="4" id="KW-0862">Zinc</keyword>
<name>A0A1H0Q123_SELRU</name>
<evidence type="ECO:0000256" key="2">
    <source>
        <dbReference type="ARBA" id="ARBA00022578"/>
    </source>
</evidence>
<dbReference type="InterPro" id="IPR001959">
    <property type="entry name" value="Transposase"/>
</dbReference>
<evidence type="ECO:0000259" key="8">
    <source>
        <dbReference type="Pfam" id="PF07282"/>
    </source>
</evidence>
<evidence type="ECO:0000259" key="7">
    <source>
        <dbReference type="Pfam" id="PF01385"/>
    </source>
</evidence>
<dbReference type="NCBIfam" id="TIGR01766">
    <property type="entry name" value="IS200/IS605 family accessory protein TnpB-like domain"/>
    <property type="match status" value="1"/>
</dbReference>
<proteinExistence type="inferred from homology"/>
<evidence type="ECO:0000256" key="6">
    <source>
        <dbReference type="ARBA" id="ARBA00023172"/>
    </source>
</evidence>
<protein>
    <submittedName>
        <fullName evidence="10">Transposase, IS605 OrfB family, central region</fullName>
    </submittedName>
</protein>
<dbReference type="GO" id="GO:0003677">
    <property type="term" value="F:DNA binding"/>
    <property type="evidence" value="ECO:0007669"/>
    <property type="project" value="UniProtKB-KW"/>
</dbReference>
<dbReference type="Pfam" id="PF12323">
    <property type="entry name" value="HTH_OrfB_IS605"/>
    <property type="match status" value="1"/>
</dbReference>
<evidence type="ECO:0000256" key="5">
    <source>
        <dbReference type="ARBA" id="ARBA00023125"/>
    </source>
</evidence>
<dbReference type="NCBIfam" id="NF040570">
    <property type="entry name" value="guided_TnpB"/>
    <property type="match status" value="1"/>
</dbReference>
<dbReference type="GO" id="GO:0046872">
    <property type="term" value="F:metal ion binding"/>
    <property type="evidence" value="ECO:0007669"/>
    <property type="project" value="UniProtKB-KW"/>
</dbReference>
<gene>
    <name evidence="10" type="ORF">SAMN05216366_10695</name>
</gene>
<keyword evidence="6" id="KW-0233">DNA recombination</keyword>
<comment type="similarity">
    <text evidence="1">In the C-terminal section; belongs to the transposase 35 family.</text>
</comment>
<dbReference type="EMBL" id="FNJQ01000006">
    <property type="protein sequence ID" value="SDP11034.1"/>
    <property type="molecule type" value="Genomic_DNA"/>
</dbReference>
<dbReference type="AlphaFoldDB" id="A0A1H0Q123"/>
<organism evidence="10 11">
    <name type="scientific">Selenomonas ruminantium</name>
    <dbReference type="NCBI Taxonomy" id="971"/>
    <lineage>
        <taxon>Bacteria</taxon>
        <taxon>Bacillati</taxon>
        <taxon>Bacillota</taxon>
        <taxon>Negativicutes</taxon>
        <taxon>Selenomonadales</taxon>
        <taxon>Selenomonadaceae</taxon>
        <taxon>Selenomonas</taxon>
    </lineage>
</organism>
<evidence type="ECO:0000256" key="3">
    <source>
        <dbReference type="ARBA" id="ARBA00022723"/>
    </source>
</evidence>
<sequence>MIKSVRIRLLPNNKQKTKLFQFAGASRFAYNWALDKQMENFREGRKLQSDYDLRKEFTVLRNSEEYLWLLGISNNVTKQAIKDLCIAYKNFFRKQKQPGYVKYSPKKLDHLVRIGRKPTVYDMNGHPKFRSKKNGDFRFYQDNVKIQFTNTHVKLESIAGSKKKNRQRLNWIRLAEKGRIPVGMKYTQPRITFDGENWWMGIGFVVKYKLKPMRGLKFVRKHSKRSYTEGVGIDLGIKDLAIISDSTVVKNINKSHTIRKLKKKRHRLQCQVSRKYQMNKKGERYCKTSNLIKSEKRLLRINHRLADIRANHVHQATRIIINRKPRFICLEDLNVQSMMKNKHLSEKVQEQNFYEFRRQIEYKAHWARIPVVIADRRFPSSKTCVECGYINKDLKLSDRTYVCPVCGNVIDRDFQASLNLKRYGETELSKSAS</sequence>